<evidence type="ECO:0000256" key="1">
    <source>
        <dbReference type="SAM" id="MobiDB-lite"/>
    </source>
</evidence>
<dbReference type="Pfam" id="PF05378">
    <property type="entry name" value="Hydant_A_N"/>
    <property type="match status" value="1"/>
</dbReference>
<evidence type="ECO:0000313" key="5">
    <source>
        <dbReference type="EMBL" id="KAG6380036.1"/>
    </source>
</evidence>
<dbReference type="InterPro" id="IPR049517">
    <property type="entry name" value="ACX-like_C"/>
</dbReference>
<protein>
    <submittedName>
        <fullName evidence="5">Hydantoinase/oxoprolinase-domain-containing protein</fullName>
    </submittedName>
</protein>
<dbReference type="InterPro" id="IPR008040">
    <property type="entry name" value="Hydant_A_N"/>
</dbReference>
<dbReference type="Proteomes" id="UP000683000">
    <property type="component" value="Unassembled WGS sequence"/>
</dbReference>
<dbReference type="InterPro" id="IPR045079">
    <property type="entry name" value="Oxoprolinase-like"/>
</dbReference>
<dbReference type="EMBL" id="JAGFBS010000003">
    <property type="protein sequence ID" value="KAG6380036.1"/>
    <property type="molecule type" value="Genomic_DNA"/>
</dbReference>
<dbReference type="SUPFAM" id="SSF52047">
    <property type="entry name" value="RNI-like"/>
    <property type="match status" value="1"/>
</dbReference>
<evidence type="ECO:0000259" key="2">
    <source>
        <dbReference type="Pfam" id="PF01968"/>
    </source>
</evidence>
<comment type="caution">
    <text evidence="5">The sequence shown here is derived from an EMBL/GenBank/DDBJ whole genome shotgun (WGS) entry which is preliminary data.</text>
</comment>
<sequence>MVVPDRSIRICADRGVVEFWTPDTNNRSYPDPERPGERKELVVKLCDVPRSKQLQRCADRGDSESVRGRDGEKIKRGSVLDTSKIGALHPTVYDGRYQCALGTQRSPTCVAHHQRVQRPPLIGNQSRPRIFDLNIRRPSPLYSEVVEVDERVTLVGYTSDPQAEEHAVQWHQDGSVQRGYRGPGWDGVGDAEGPGEIVRGISGEAVRILKRPDLEVVRRDLERLYETGCRSLAIVLIHSYTFPDHETQIGKLARDIGFTQVSESSQLLPMIKVVPRGISSTADAYLTPILRDYLDGFFKGFDTQLKDGRIKSPCVEFMGSDGGLLDLNNFSGLKSILSGPAGGVVGYALTSWDEKRRYPIIGIDVGGTSTDVSRFDGRYEVVYETTTAGVTIQSPQLDINTVAAGGGSCLTFRNGLFLAGPESAGAEPGPVCYRKGGPLAVTDANLLLGRLIPDYFPKIFGKSENEPLDVIASQTAFEELARKINETQERPYELDEIVYGFIKVANETMCRPIRALTEARGYSTGKHVLASFGGAGGQHACDIASILGIKTILIHRYSSILSAYGLALADRAFELQEPSSAFYSSSTRASLLTRLDKLTSDVRVELARQGFEGDRVVIERMLNMRFEGTDTALMVLPNASDGDGKEDFEAAFKRVYKSEFGFLLETKTIIVDDVKVRGIGKTFDSLGESVYSEVERLARNAVGRWQAASTHSVYFDKVGRVHHTPVFLLEQLKVGDEVTGPAMIIDDTQTIVVVPEAKASPLPDLTPRHVAHWLTMPFLSRRSADPLTPTSPFRPRNKGYPQKPSDLPQTPRNRARSEASLLRRVSTLFTARRRIPSKTSSFSQPKASSPGIEYKCSRHWSMLPRVSSDTTPQSSLEIRRPSGLGRRASILESDDSLADSEGEGQQEARMVPTGFASLPNLLSGAFHSPGVVTYPPLKLPRMHSTALPDSILRVVVDFISRNDLAVVALVSRGFCTAARHALYHSLDVQTFAESSLRRLYDVLARREELAALVVSFYCHSWPSWDLASHNGHVSSIPSDDVRQALQNMYNLKSLTIASFASILSYTPSLTFSLTHLTILDKKITQSQLVVMRSWLATQPSLESLSFPHLVECTSTDPSFIDEWALVADPSQTNDDGSFSTILPGLKSLRASTEIVLTLCTAMHNPIKHLTLDVHGTLYKGLRPSVVLRSLGGVRDMHIIFAPEVDKRTVEKFLGVTGSMLTGEDKTEAMKSLEVEVSWTDDDAAETLYGIVTSIISRFRGLKTLKLTSPFRSIQAPVLVSRPVSQSLLCPPSPPSPARMASSSGPPSKYAATLRDSWVQKEFVACGTEKNYARTWTKHCPSLSDIQFDFSCSTTDVDVELCGVWYRRKMPMSLS</sequence>
<reference evidence="5" key="1">
    <citation type="submission" date="2021-03" db="EMBL/GenBank/DDBJ databases">
        <title>Evolutionary innovations through gain and loss of genes in the ectomycorrhizal Boletales.</title>
        <authorList>
            <person name="Wu G."/>
            <person name="Miyauchi S."/>
            <person name="Morin E."/>
            <person name="Yang Z.-L."/>
            <person name="Xu J."/>
            <person name="Martin F.M."/>
        </authorList>
    </citation>
    <scope>NUCLEOTIDE SEQUENCE</scope>
    <source>
        <strain evidence="5">BR01</strain>
    </source>
</reference>
<feature type="domain" description="Hydantoinase A/oxoprolinase" evidence="2">
    <location>
        <begin position="276"/>
        <end position="572"/>
    </location>
</feature>
<feature type="domain" description="Acetophenone carboxylase-like C-terminal" evidence="4">
    <location>
        <begin position="590"/>
        <end position="758"/>
    </location>
</feature>
<accession>A0A8I2YX26</accession>
<evidence type="ECO:0000259" key="4">
    <source>
        <dbReference type="Pfam" id="PF19278"/>
    </source>
</evidence>
<feature type="region of interest" description="Disordered" evidence="1">
    <location>
        <begin position="864"/>
        <end position="885"/>
    </location>
</feature>
<feature type="compositionally biased region" description="Polar residues" evidence="1">
    <location>
        <begin position="867"/>
        <end position="876"/>
    </location>
</feature>
<proteinExistence type="predicted"/>
<organism evidence="5 6">
    <name type="scientific">Boletus reticuloceps</name>
    <dbReference type="NCBI Taxonomy" id="495285"/>
    <lineage>
        <taxon>Eukaryota</taxon>
        <taxon>Fungi</taxon>
        <taxon>Dikarya</taxon>
        <taxon>Basidiomycota</taxon>
        <taxon>Agaricomycotina</taxon>
        <taxon>Agaricomycetes</taxon>
        <taxon>Agaricomycetidae</taxon>
        <taxon>Boletales</taxon>
        <taxon>Boletineae</taxon>
        <taxon>Boletaceae</taxon>
        <taxon>Boletoideae</taxon>
        <taxon>Boletus</taxon>
    </lineage>
</organism>
<name>A0A8I2YX26_9AGAM</name>
<dbReference type="PANTHER" id="PTHR11365">
    <property type="entry name" value="5-OXOPROLINASE RELATED"/>
    <property type="match status" value="1"/>
</dbReference>
<dbReference type="PANTHER" id="PTHR11365:SF2">
    <property type="entry name" value="5-OXOPROLINASE"/>
    <property type="match status" value="1"/>
</dbReference>
<feature type="region of interest" description="Disordered" evidence="1">
    <location>
        <begin position="784"/>
        <end position="821"/>
    </location>
</feature>
<gene>
    <name evidence="5" type="ORF">JVT61DRAFT_8116</name>
</gene>
<dbReference type="OrthoDB" id="3643at2759"/>
<dbReference type="Pfam" id="PF19278">
    <property type="entry name" value="Hydant_A_C"/>
    <property type="match status" value="1"/>
</dbReference>
<dbReference type="GO" id="GO:0017168">
    <property type="term" value="F:5-oxoprolinase (ATP-hydrolyzing) activity"/>
    <property type="evidence" value="ECO:0007669"/>
    <property type="project" value="TreeGrafter"/>
</dbReference>
<feature type="domain" description="Hydantoinase/oxoprolinase N-terminal" evidence="3">
    <location>
        <begin position="106"/>
        <end position="256"/>
    </location>
</feature>
<dbReference type="GO" id="GO:0005829">
    <property type="term" value="C:cytosol"/>
    <property type="evidence" value="ECO:0007669"/>
    <property type="project" value="TreeGrafter"/>
</dbReference>
<evidence type="ECO:0000259" key="3">
    <source>
        <dbReference type="Pfam" id="PF05378"/>
    </source>
</evidence>
<dbReference type="Pfam" id="PF01968">
    <property type="entry name" value="Hydantoinase_A"/>
    <property type="match status" value="1"/>
</dbReference>
<evidence type="ECO:0000313" key="6">
    <source>
        <dbReference type="Proteomes" id="UP000683000"/>
    </source>
</evidence>
<dbReference type="InterPro" id="IPR002821">
    <property type="entry name" value="Hydantoinase_A"/>
</dbReference>
<dbReference type="GO" id="GO:0006749">
    <property type="term" value="P:glutathione metabolic process"/>
    <property type="evidence" value="ECO:0007669"/>
    <property type="project" value="TreeGrafter"/>
</dbReference>
<keyword evidence="6" id="KW-1185">Reference proteome</keyword>